<feature type="region of interest" description="Disordered" evidence="8">
    <location>
        <begin position="135"/>
        <end position="156"/>
    </location>
</feature>
<keyword evidence="3" id="KW-1003">Cell membrane</keyword>
<evidence type="ECO:0000256" key="3">
    <source>
        <dbReference type="ARBA" id="ARBA00022475"/>
    </source>
</evidence>
<proteinExistence type="inferred from homology"/>
<keyword evidence="7" id="KW-0653">Protein transport</keyword>
<evidence type="ECO:0000313" key="10">
    <source>
        <dbReference type="EMBL" id="MXO70627.1"/>
    </source>
</evidence>
<dbReference type="AlphaFoldDB" id="A0A844YX30"/>
<dbReference type="GO" id="GO:0015031">
    <property type="term" value="P:protein transport"/>
    <property type="evidence" value="ECO:0007669"/>
    <property type="project" value="UniProtKB-KW"/>
</dbReference>
<gene>
    <name evidence="10" type="ORF">GRI99_03150</name>
</gene>
<name>A0A844YX30_9SPHN</name>
<sequence length="156" mass="17147">MGPLAGVLLLAMALVAATDKTPTHTLMVNLPPPSILDHQERLALARTPVIRLSVTAYGVVRSNGIRVLPEELEDRLDETLSQPFEPFIVFDPDPDAPYAMTLLTLATVVEKVGSNRRFCFGELERFRTYEDLTPRPRAVNHPGGLPSGCADPSWVE</sequence>
<keyword evidence="4 7" id="KW-0812">Transmembrane</keyword>
<evidence type="ECO:0000313" key="11">
    <source>
        <dbReference type="Proteomes" id="UP000466966"/>
    </source>
</evidence>
<keyword evidence="11" id="KW-1185">Reference proteome</keyword>
<accession>A0A844YX30</accession>
<dbReference type="GO" id="GO:0005886">
    <property type="term" value="C:plasma membrane"/>
    <property type="evidence" value="ECO:0007669"/>
    <property type="project" value="UniProtKB-SubCell"/>
</dbReference>
<evidence type="ECO:0000256" key="1">
    <source>
        <dbReference type="ARBA" id="ARBA00004162"/>
    </source>
</evidence>
<keyword evidence="9" id="KW-0732">Signal</keyword>
<evidence type="ECO:0000256" key="7">
    <source>
        <dbReference type="RuleBase" id="RU003879"/>
    </source>
</evidence>
<keyword evidence="5" id="KW-1133">Transmembrane helix</keyword>
<evidence type="ECO:0000256" key="5">
    <source>
        <dbReference type="ARBA" id="ARBA00022989"/>
    </source>
</evidence>
<dbReference type="InterPro" id="IPR003400">
    <property type="entry name" value="ExbD"/>
</dbReference>
<evidence type="ECO:0000256" key="4">
    <source>
        <dbReference type="ARBA" id="ARBA00022692"/>
    </source>
</evidence>
<evidence type="ECO:0000256" key="9">
    <source>
        <dbReference type="SAM" id="SignalP"/>
    </source>
</evidence>
<dbReference type="GO" id="GO:0022857">
    <property type="term" value="F:transmembrane transporter activity"/>
    <property type="evidence" value="ECO:0007669"/>
    <property type="project" value="InterPro"/>
</dbReference>
<keyword evidence="7" id="KW-0813">Transport</keyword>
<keyword evidence="6" id="KW-0472">Membrane</keyword>
<organism evidence="10 11">
    <name type="scientific">Alteraurantiacibacter buctensis</name>
    <dbReference type="NCBI Taxonomy" id="1503981"/>
    <lineage>
        <taxon>Bacteria</taxon>
        <taxon>Pseudomonadati</taxon>
        <taxon>Pseudomonadota</taxon>
        <taxon>Alphaproteobacteria</taxon>
        <taxon>Sphingomonadales</taxon>
        <taxon>Erythrobacteraceae</taxon>
        <taxon>Alteraurantiacibacter</taxon>
    </lineage>
</organism>
<evidence type="ECO:0000256" key="6">
    <source>
        <dbReference type="ARBA" id="ARBA00023136"/>
    </source>
</evidence>
<feature type="chain" id="PRO_5032353060" description="Biopolymer transporter ExbD" evidence="9">
    <location>
        <begin position="17"/>
        <end position="156"/>
    </location>
</feature>
<protein>
    <recommendedName>
        <fullName evidence="12">Biopolymer transporter ExbD</fullName>
    </recommendedName>
</protein>
<dbReference type="Pfam" id="PF02472">
    <property type="entry name" value="ExbD"/>
    <property type="match status" value="1"/>
</dbReference>
<dbReference type="EMBL" id="WTYV01000001">
    <property type="protein sequence ID" value="MXO70627.1"/>
    <property type="molecule type" value="Genomic_DNA"/>
</dbReference>
<dbReference type="OrthoDB" id="7410608at2"/>
<evidence type="ECO:0008006" key="12">
    <source>
        <dbReference type="Google" id="ProtNLM"/>
    </source>
</evidence>
<comment type="caution">
    <text evidence="10">The sequence shown here is derived from an EMBL/GenBank/DDBJ whole genome shotgun (WGS) entry which is preliminary data.</text>
</comment>
<dbReference type="Proteomes" id="UP000466966">
    <property type="component" value="Unassembled WGS sequence"/>
</dbReference>
<evidence type="ECO:0000256" key="8">
    <source>
        <dbReference type="SAM" id="MobiDB-lite"/>
    </source>
</evidence>
<evidence type="ECO:0000256" key="2">
    <source>
        <dbReference type="ARBA" id="ARBA00005811"/>
    </source>
</evidence>
<comment type="subcellular location">
    <subcellularLocation>
        <location evidence="1">Cell membrane</location>
        <topology evidence="1">Single-pass membrane protein</topology>
    </subcellularLocation>
    <subcellularLocation>
        <location evidence="7">Cell membrane</location>
        <topology evidence="7">Single-pass type II membrane protein</topology>
    </subcellularLocation>
</comment>
<dbReference type="RefSeq" id="WP_160770519.1">
    <property type="nucleotide sequence ID" value="NZ_WTYV01000001.1"/>
</dbReference>
<feature type="signal peptide" evidence="9">
    <location>
        <begin position="1"/>
        <end position="16"/>
    </location>
</feature>
<comment type="similarity">
    <text evidence="2 7">Belongs to the ExbD/TolR family.</text>
</comment>
<reference evidence="10 11" key="1">
    <citation type="submission" date="2019-12" db="EMBL/GenBank/DDBJ databases">
        <title>Genomic-based taxomic classification of the family Erythrobacteraceae.</title>
        <authorList>
            <person name="Xu L."/>
        </authorList>
    </citation>
    <scope>NUCLEOTIDE SEQUENCE [LARGE SCALE GENOMIC DNA]</scope>
    <source>
        <strain evidence="10 11">M0322</strain>
    </source>
</reference>